<evidence type="ECO:0000313" key="3">
    <source>
        <dbReference type="Proteomes" id="UP001081283"/>
    </source>
</evidence>
<reference evidence="2" key="1">
    <citation type="submission" date="2022-10" db="EMBL/GenBank/DDBJ databases">
        <title>Hoeflea sp. J2-29, isolated from marine algae.</title>
        <authorList>
            <person name="Kristyanto S."/>
            <person name="Kim J.M."/>
            <person name="Jeon C.O."/>
        </authorList>
    </citation>
    <scope>NUCLEOTIDE SEQUENCE</scope>
    <source>
        <strain evidence="2">J2-29</strain>
    </source>
</reference>
<dbReference type="PANTHER" id="PTHR37953:SF1">
    <property type="entry name" value="UPF0127 PROTEIN MJ1496"/>
    <property type="match status" value="1"/>
</dbReference>
<comment type="caution">
    <text evidence="2">The sequence shown here is derived from an EMBL/GenBank/DDBJ whole genome shotgun (WGS) entry which is preliminary data.</text>
</comment>
<keyword evidence="3" id="KW-1185">Reference proteome</keyword>
<accession>A0ABT3YGX6</accession>
<feature type="chain" id="PRO_5047412020" evidence="1">
    <location>
        <begin position="23"/>
        <end position="152"/>
    </location>
</feature>
<name>A0ABT3YGX6_9HYPH</name>
<dbReference type="Pfam" id="PF02643">
    <property type="entry name" value="DUF192"/>
    <property type="match status" value="1"/>
</dbReference>
<organism evidence="2 3">
    <name type="scientific">Hoeflea ulvae</name>
    <dbReference type="NCBI Taxonomy" id="2983764"/>
    <lineage>
        <taxon>Bacteria</taxon>
        <taxon>Pseudomonadati</taxon>
        <taxon>Pseudomonadota</taxon>
        <taxon>Alphaproteobacteria</taxon>
        <taxon>Hyphomicrobiales</taxon>
        <taxon>Rhizobiaceae</taxon>
        <taxon>Hoeflea</taxon>
    </lineage>
</organism>
<evidence type="ECO:0000256" key="1">
    <source>
        <dbReference type="SAM" id="SignalP"/>
    </source>
</evidence>
<dbReference type="Gene3D" id="2.60.120.1140">
    <property type="entry name" value="Protein of unknown function DUF192"/>
    <property type="match status" value="1"/>
</dbReference>
<dbReference type="InterPro" id="IPR038695">
    <property type="entry name" value="Saro_0823-like_sf"/>
</dbReference>
<protein>
    <submittedName>
        <fullName evidence="2">DUF192 domain-containing protein</fullName>
    </submittedName>
</protein>
<keyword evidence="1" id="KW-0732">Signal</keyword>
<dbReference type="Proteomes" id="UP001081283">
    <property type="component" value="Unassembled WGS sequence"/>
</dbReference>
<dbReference type="EMBL" id="JAOVZQ010000001">
    <property type="protein sequence ID" value="MCY0095152.1"/>
    <property type="molecule type" value="Genomic_DNA"/>
</dbReference>
<proteinExistence type="predicted"/>
<dbReference type="RefSeq" id="WP_267613048.1">
    <property type="nucleotide sequence ID" value="NZ_JAOVZQ010000001.1"/>
</dbReference>
<evidence type="ECO:0000313" key="2">
    <source>
        <dbReference type="EMBL" id="MCY0095152.1"/>
    </source>
</evidence>
<feature type="signal peptide" evidence="1">
    <location>
        <begin position="1"/>
        <end position="22"/>
    </location>
</feature>
<dbReference type="InterPro" id="IPR003795">
    <property type="entry name" value="DUF192"/>
</dbReference>
<sequence>MRSLRTLFALLFTLMVSAAAVAATNVVDAEPLVIETGEGPVSFSVELALTPQERAVGLMYRESMAADRGMLFRFDQTRAVMMWMKNTPLALDMLFLDELGTITGIAADTVPFSEAIISSPGPVRYVLELNAGTTSNRGISVGDKARHRAISN</sequence>
<gene>
    <name evidence="2" type="ORF">OEG82_14130</name>
</gene>
<dbReference type="PANTHER" id="PTHR37953">
    <property type="entry name" value="UPF0127 PROTEIN MJ1496"/>
    <property type="match status" value="1"/>
</dbReference>